<keyword evidence="1 3" id="KW-0597">Phosphoprotein</keyword>
<evidence type="ECO:0000256" key="2">
    <source>
        <dbReference type="ARBA" id="ARBA00023012"/>
    </source>
</evidence>
<sequence length="130" mass="14889">MEKEFFIPDWSGKTILVAEDVDSNYMVLSALLRKTKVSVLRATNGQEALEMIQQHPQIIAILMDISMPGMDGIEATRLIKENFPDKIIIVQTAHARDMYRDKMNAEGCNDYLLKPLRQKMLIETLSKYLS</sequence>
<protein>
    <recommendedName>
        <fullName evidence="4">Response regulatory domain-containing protein</fullName>
    </recommendedName>
</protein>
<reference evidence="5 6" key="1">
    <citation type="submission" date="2012-01" db="EMBL/GenBank/DDBJ databases">
        <title>The Genome Sequence of Odoribacter laneus YIT 12061.</title>
        <authorList>
            <consortium name="The Broad Institute Genome Sequencing Platform"/>
            <person name="Earl A."/>
            <person name="Ward D."/>
            <person name="Feldgarden M."/>
            <person name="Gevers D."/>
            <person name="Morotomi M."/>
            <person name="Young S.K."/>
            <person name="Zeng Q."/>
            <person name="Gargeya S."/>
            <person name="Fitzgerald M."/>
            <person name="Haas B."/>
            <person name="Abouelleil A."/>
            <person name="Alvarado L."/>
            <person name="Arachchi H.M."/>
            <person name="Berlin A."/>
            <person name="Chapman S.B."/>
            <person name="Gearin G."/>
            <person name="Goldberg J."/>
            <person name="Griggs A."/>
            <person name="Gujja S."/>
            <person name="Hansen M."/>
            <person name="Heiman D."/>
            <person name="Howarth C."/>
            <person name="Larimer J."/>
            <person name="Lui A."/>
            <person name="MacDonald P.J.P."/>
            <person name="McCowen C."/>
            <person name="Montmayeur A."/>
            <person name="Murphy C."/>
            <person name="Neiman D."/>
            <person name="Pearson M."/>
            <person name="Priest M."/>
            <person name="Roberts A."/>
            <person name="Saif S."/>
            <person name="Shea T."/>
            <person name="Sisk P."/>
            <person name="Stolte C."/>
            <person name="Sykes S."/>
            <person name="Wortman J."/>
            <person name="Nusbaum C."/>
            <person name="Birren B."/>
        </authorList>
    </citation>
    <scope>NUCLEOTIDE SEQUENCE [LARGE SCALE GENOMIC DNA]</scope>
    <source>
        <strain evidence="5 6">YIT 12061</strain>
    </source>
</reference>
<dbReference type="Proteomes" id="UP000004892">
    <property type="component" value="Unassembled WGS sequence"/>
</dbReference>
<keyword evidence="2" id="KW-0902">Two-component regulatory system</keyword>
<feature type="domain" description="Response regulatory" evidence="4">
    <location>
        <begin position="14"/>
        <end position="129"/>
    </location>
</feature>
<dbReference type="PANTHER" id="PTHR45339">
    <property type="entry name" value="HYBRID SIGNAL TRANSDUCTION HISTIDINE KINASE J"/>
    <property type="match status" value="1"/>
</dbReference>
<dbReference type="Pfam" id="PF00072">
    <property type="entry name" value="Response_reg"/>
    <property type="match status" value="1"/>
</dbReference>
<dbReference type="GeneID" id="98068707"/>
<proteinExistence type="predicted"/>
<dbReference type="eggNOG" id="COG0784">
    <property type="taxonomic scope" value="Bacteria"/>
</dbReference>
<dbReference type="SUPFAM" id="SSF52172">
    <property type="entry name" value="CheY-like"/>
    <property type="match status" value="1"/>
</dbReference>
<feature type="modified residue" description="4-aspartylphosphate" evidence="3">
    <location>
        <position position="64"/>
    </location>
</feature>
<dbReference type="InterPro" id="IPR011006">
    <property type="entry name" value="CheY-like_superfamily"/>
</dbReference>
<dbReference type="PANTHER" id="PTHR45339:SF1">
    <property type="entry name" value="HYBRID SIGNAL TRANSDUCTION HISTIDINE KINASE J"/>
    <property type="match status" value="1"/>
</dbReference>
<dbReference type="CDD" id="cd17546">
    <property type="entry name" value="REC_hyHK_CKI1_RcsC-like"/>
    <property type="match status" value="1"/>
</dbReference>
<dbReference type="Gene3D" id="3.40.50.2300">
    <property type="match status" value="1"/>
</dbReference>
<dbReference type="RefSeq" id="WP_009136267.1">
    <property type="nucleotide sequence ID" value="NZ_JH594596.1"/>
</dbReference>
<dbReference type="SMART" id="SM00448">
    <property type="entry name" value="REC"/>
    <property type="match status" value="1"/>
</dbReference>
<organism evidence="5 6">
    <name type="scientific">Odoribacter laneus YIT 12061</name>
    <dbReference type="NCBI Taxonomy" id="742817"/>
    <lineage>
        <taxon>Bacteria</taxon>
        <taxon>Pseudomonadati</taxon>
        <taxon>Bacteroidota</taxon>
        <taxon>Bacteroidia</taxon>
        <taxon>Bacteroidales</taxon>
        <taxon>Odoribacteraceae</taxon>
        <taxon>Odoribacter</taxon>
    </lineage>
</organism>
<dbReference type="PROSITE" id="PS50110">
    <property type="entry name" value="RESPONSE_REGULATORY"/>
    <property type="match status" value="1"/>
</dbReference>
<name>H1DFT3_9BACT</name>
<dbReference type="AlphaFoldDB" id="H1DFT3"/>
<evidence type="ECO:0000256" key="1">
    <source>
        <dbReference type="ARBA" id="ARBA00022553"/>
    </source>
</evidence>
<accession>H1DFT3</accession>
<gene>
    <name evidence="5" type="ORF">HMPREF9449_01119</name>
</gene>
<evidence type="ECO:0000256" key="3">
    <source>
        <dbReference type="PROSITE-ProRule" id="PRU00169"/>
    </source>
</evidence>
<dbReference type="EMBL" id="ADMC01000017">
    <property type="protein sequence ID" value="EHP48756.1"/>
    <property type="molecule type" value="Genomic_DNA"/>
</dbReference>
<comment type="caution">
    <text evidence="5">The sequence shown here is derived from an EMBL/GenBank/DDBJ whole genome shotgun (WGS) entry which is preliminary data.</text>
</comment>
<dbReference type="InterPro" id="IPR001789">
    <property type="entry name" value="Sig_transdc_resp-reg_receiver"/>
</dbReference>
<evidence type="ECO:0000313" key="6">
    <source>
        <dbReference type="Proteomes" id="UP000004892"/>
    </source>
</evidence>
<dbReference type="HOGENOM" id="CLU_000445_69_12_10"/>
<dbReference type="PATRIC" id="fig|742817.3.peg.1188"/>
<dbReference type="GO" id="GO:0000160">
    <property type="term" value="P:phosphorelay signal transduction system"/>
    <property type="evidence" value="ECO:0007669"/>
    <property type="project" value="UniProtKB-KW"/>
</dbReference>
<evidence type="ECO:0000259" key="4">
    <source>
        <dbReference type="PROSITE" id="PS50110"/>
    </source>
</evidence>
<dbReference type="STRING" id="742817.HMPREF9449_01119"/>
<keyword evidence="6" id="KW-1185">Reference proteome</keyword>
<evidence type="ECO:0000313" key="5">
    <source>
        <dbReference type="EMBL" id="EHP48756.1"/>
    </source>
</evidence>